<name>A0A975XB59_9BURK</name>
<evidence type="ECO:0000313" key="1">
    <source>
        <dbReference type="EMBL" id="SOY64349.1"/>
    </source>
</evidence>
<accession>A0A975XB59</accession>
<gene>
    <name evidence="1" type="ORF">CBM2589_A70453</name>
</gene>
<comment type="caution">
    <text evidence="1">The sequence shown here is derived from an EMBL/GenBank/DDBJ whole genome shotgun (WGS) entry which is preliminary data.</text>
</comment>
<dbReference type="EMBL" id="OFSP01000037">
    <property type="protein sequence ID" value="SOY64349.1"/>
    <property type="molecule type" value="Genomic_DNA"/>
</dbReference>
<evidence type="ECO:0000313" key="2">
    <source>
        <dbReference type="Proteomes" id="UP000256297"/>
    </source>
</evidence>
<proteinExistence type="predicted"/>
<dbReference type="Proteomes" id="UP000256297">
    <property type="component" value="Chromosome CBM2589_a"/>
</dbReference>
<dbReference type="AlphaFoldDB" id="A0A975XB59"/>
<sequence>MSKAGSSRYAHLGILPKYRYRPGHRAPLSRPLKLARKLGNAASAASVVVAPPSVTTVTVATPECGWVGNPPPVAMARRVGRLKLRPMRIDRRGYWNRHATVSFLTPIQLLSRTPRGSALTEAGATFREHGIRALAELELAQEAISPPISKPT</sequence>
<reference evidence="1 2" key="1">
    <citation type="submission" date="2018-01" db="EMBL/GenBank/DDBJ databases">
        <authorList>
            <person name="Clerissi C."/>
        </authorList>
    </citation>
    <scope>NUCLEOTIDE SEQUENCE [LARGE SCALE GENOMIC DNA]</scope>
    <source>
        <strain evidence="1">Cupriavidus taiwanensis STM 3521</strain>
    </source>
</reference>
<organism evidence="1 2">
    <name type="scientific">Cupriavidus taiwanensis</name>
    <dbReference type="NCBI Taxonomy" id="164546"/>
    <lineage>
        <taxon>Bacteria</taxon>
        <taxon>Pseudomonadati</taxon>
        <taxon>Pseudomonadota</taxon>
        <taxon>Betaproteobacteria</taxon>
        <taxon>Burkholderiales</taxon>
        <taxon>Burkholderiaceae</taxon>
        <taxon>Cupriavidus</taxon>
    </lineage>
</organism>
<protein>
    <submittedName>
        <fullName evidence="1">Uncharacterized protein</fullName>
    </submittedName>
</protein>